<dbReference type="EMBL" id="CP042469">
    <property type="protein sequence ID" value="QOX63062.1"/>
    <property type="molecule type" value="Genomic_DNA"/>
</dbReference>
<dbReference type="Proteomes" id="UP000594014">
    <property type="component" value="Chromosome"/>
</dbReference>
<accession>A0ACD1A9D7</accession>
<reference evidence="1" key="1">
    <citation type="submission" date="2019-08" db="EMBL/GenBank/DDBJ databases">
        <title>Genome sequence of Clostridiales bacterium MT110.</title>
        <authorList>
            <person name="Cao J."/>
        </authorList>
    </citation>
    <scope>NUCLEOTIDE SEQUENCE</scope>
    <source>
        <strain evidence="1">MT110</strain>
    </source>
</reference>
<keyword evidence="2" id="KW-1185">Reference proteome</keyword>
<evidence type="ECO:0000313" key="1">
    <source>
        <dbReference type="EMBL" id="QOX63062.1"/>
    </source>
</evidence>
<gene>
    <name evidence="1" type="ORF">FRZ06_06760</name>
</gene>
<proteinExistence type="predicted"/>
<name>A0ACD1A9D7_9FIRM</name>
<protein>
    <submittedName>
        <fullName evidence="1">Uncharacterized protein</fullName>
    </submittedName>
</protein>
<evidence type="ECO:0000313" key="2">
    <source>
        <dbReference type="Proteomes" id="UP000594014"/>
    </source>
</evidence>
<organism evidence="1 2">
    <name type="scientific">Anoxybacterium hadale</name>
    <dbReference type="NCBI Taxonomy" id="3408580"/>
    <lineage>
        <taxon>Bacteria</taxon>
        <taxon>Bacillati</taxon>
        <taxon>Bacillota</taxon>
        <taxon>Clostridia</taxon>
        <taxon>Peptostreptococcales</taxon>
        <taxon>Anaerovoracaceae</taxon>
        <taxon>Anoxybacterium</taxon>
    </lineage>
</organism>
<sequence length="112" mass="12089">MAKVKEINLEYGSPIADTAVRNMISQLGTCKGQGYKAVILIHGYGSSGLGGGIKTAVKSKLRESSLSGIVRSHCGGESWYERKRELLVLCPALSDYQRKIDGNYGVTVVILK</sequence>